<name>A0A915M2L1_MELJA</name>
<protein>
    <submittedName>
        <fullName evidence="4">Neurotransmitter-gated ion-channel ligand-binding domain-containing protein</fullName>
    </submittedName>
</protein>
<dbReference type="Gene3D" id="2.70.170.10">
    <property type="entry name" value="Neurotransmitter-gated ion-channel ligand-binding domain"/>
    <property type="match status" value="1"/>
</dbReference>
<keyword evidence="1" id="KW-0472">Membrane</keyword>
<feature type="domain" description="Neurotransmitter-gated ion-channel ligand-binding" evidence="2">
    <location>
        <begin position="42"/>
        <end position="105"/>
    </location>
</feature>
<keyword evidence="3" id="KW-1185">Reference proteome</keyword>
<feature type="transmembrane region" description="Helical" evidence="1">
    <location>
        <begin position="131"/>
        <end position="149"/>
    </location>
</feature>
<evidence type="ECO:0000256" key="1">
    <source>
        <dbReference type="SAM" id="Phobius"/>
    </source>
</evidence>
<organism evidence="3 4">
    <name type="scientific">Meloidogyne javanica</name>
    <name type="common">Root-knot nematode worm</name>
    <dbReference type="NCBI Taxonomy" id="6303"/>
    <lineage>
        <taxon>Eukaryota</taxon>
        <taxon>Metazoa</taxon>
        <taxon>Ecdysozoa</taxon>
        <taxon>Nematoda</taxon>
        <taxon>Chromadorea</taxon>
        <taxon>Rhabditida</taxon>
        <taxon>Tylenchina</taxon>
        <taxon>Tylenchomorpha</taxon>
        <taxon>Tylenchoidea</taxon>
        <taxon>Meloidogynidae</taxon>
        <taxon>Meloidogyninae</taxon>
        <taxon>Meloidogyne</taxon>
        <taxon>Meloidogyne incognita group</taxon>
    </lineage>
</organism>
<dbReference type="InterPro" id="IPR036734">
    <property type="entry name" value="Neur_chan_lig-bd_sf"/>
</dbReference>
<dbReference type="GO" id="GO:0005230">
    <property type="term" value="F:extracellular ligand-gated monoatomic ion channel activity"/>
    <property type="evidence" value="ECO:0007669"/>
    <property type="project" value="InterPro"/>
</dbReference>
<proteinExistence type="predicted"/>
<evidence type="ECO:0000259" key="2">
    <source>
        <dbReference type="Pfam" id="PF02931"/>
    </source>
</evidence>
<evidence type="ECO:0000313" key="3">
    <source>
        <dbReference type="Proteomes" id="UP000887561"/>
    </source>
</evidence>
<keyword evidence="1" id="KW-1133">Transmembrane helix</keyword>
<sequence length="205" mass="23538">MGHPSWMIVSFLTELLSSYGGFGKLPPSHNLLNLRPSCANDTEVIDNLLKDSYNKHYIPSYPVHVRVDMWVQEVTAVSELTQDFEIDLYINEFWEDPALVFDYMIYPAGWWDELTVAFVFKRRYGWYILQGKMMFIFLSLLELAVVGFMSRNEGGGIVLGSQLDSRGRRNITSNNITEISAWKDMPSPKIGLKQACQLSFHIKLS</sequence>
<keyword evidence="1" id="KW-0812">Transmembrane</keyword>
<reference evidence="4" key="1">
    <citation type="submission" date="2022-11" db="UniProtKB">
        <authorList>
            <consortium name="WormBaseParasite"/>
        </authorList>
    </citation>
    <scope>IDENTIFICATION</scope>
</reference>
<dbReference type="Proteomes" id="UP000887561">
    <property type="component" value="Unplaced"/>
</dbReference>
<evidence type="ECO:0000313" key="4">
    <source>
        <dbReference type="WBParaSite" id="scaffold2838_cov297.g5512"/>
    </source>
</evidence>
<dbReference type="Pfam" id="PF02931">
    <property type="entry name" value="Neur_chan_LBD"/>
    <property type="match status" value="1"/>
</dbReference>
<dbReference type="SUPFAM" id="SSF63712">
    <property type="entry name" value="Nicotinic receptor ligand binding domain-like"/>
    <property type="match status" value="1"/>
</dbReference>
<dbReference type="GO" id="GO:0016020">
    <property type="term" value="C:membrane"/>
    <property type="evidence" value="ECO:0007669"/>
    <property type="project" value="InterPro"/>
</dbReference>
<accession>A0A915M2L1</accession>
<dbReference type="InterPro" id="IPR006202">
    <property type="entry name" value="Neur_chan_lig-bd"/>
</dbReference>
<dbReference type="WBParaSite" id="scaffold2838_cov297.g5512">
    <property type="protein sequence ID" value="scaffold2838_cov297.g5512"/>
    <property type="gene ID" value="scaffold2838_cov297.g5512"/>
</dbReference>
<dbReference type="AlphaFoldDB" id="A0A915M2L1"/>